<evidence type="ECO:0000256" key="12">
    <source>
        <dbReference type="ARBA" id="ARBA00022989"/>
    </source>
</evidence>
<dbReference type="Proteomes" id="UP000249082">
    <property type="component" value="Unassembled WGS sequence"/>
</dbReference>
<evidence type="ECO:0000256" key="8">
    <source>
        <dbReference type="ARBA" id="ARBA00022573"/>
    </source>
</evidence>
<keyword evidence="11 19" id="KW-0460">Magnesium</keyword>
<keyword evidence="13 19" id="KW-0472">Membrane</keyword>
<evidence type="ECO:0000256" key="15">
    <source>
        <dbReference type="ARBA" id="ARBA00032605"/>
    </source>
</evidence>
<dbReference type="UniPathway" id="UPA00148">
    <property type="reaction ID" value="UER00238"/>
</dbReference>
<gene>
    <name evidence="19 20" type="primary">cobS</name>
    <name evidence="20" type="ORF">DI555_22085</name>
</gene>
<keyword evidence="12 19" id="KW-1133">Transmembrane helix</keyword>
<evidence type="ECO:0000313" key="20">
    <source>
        <dbReference type="EMBL" id="PZQ50919.1"/>
    </source>
</evidence>
<feature type="transmembrane region" description="Helical" evidence="19">
    <location>
        <begin position="135"/>
        <end position="155"/>
    </location>
</feature>
<evidence type="ECO:0000256" key="10">
    <source>
        <dbReference type="ARBA" id="ARBA00022692"/>
    </source>
</evidence>
<comment type="cofactor">
    <cofactor evidence="1 19">
        <name>Mg(2+)</name>
        <dbReference type="ChEBI" id="CHEBI:18420"/>
    </cofactor>
</comment>
<comment type="function">
    <text evidence="14 19">Joins adenosylcobinamide-GDP and alpha-ribazole to generate adenosylcobalamin (Ado-cobalamin). Also synthesizes adenosylcobalamin 5'-phosphate from adenosylcobinamide-GDP and alpha-ribazole 5'-phosphate.</text>
</comment>
<dbReference type="PANTHER" id="PTHR34148:SF1">
    <property type="entry name" value="ADENOSYLCOBINAMIDE-GDP RIBAZOLETRANSFERASE"/>
    <property type="match status" value="1"/>
</dbReference>
<evidence type="ECO:0000256" key="2">
    <source>
        <dbReference type="ARBA" id="ARBA00004651"/>
    </source>
</evidence>
<evidence type="ECO:0000256" key="3">
    <source>
        <dbReference type="ARBA" id="ARBA00004663"/>
    </source>
</evidence>
<keyword evidence="7 19" id="KW-1003">Cell membrane</keyword>
<evidence type="ECO:0000256" key="17">
    <source>
        <dbReference type="ARBA" id="ARBA00048623"/>
    </source>
</evidence>
<dbReference type="GO" id="GO:0009236">
    <property type="term" value="P:cobalamin biosynthetic process"/>
    <property type="evidence" value="ECO:0007669"/>
    <property type="project" value="UniProtKB-UniRule"/>
</dbReference>
<feature type="transmembrane region" description="Helical" evidence="19">
    <location>
        <begin position="31"/>
        <end position="51"/>
    </location>
</feature>
<name>A0A2W5NFC8_9SPHN</name>
<comment type="pathway">
    <text evidence="3 19">Cofactor biosynthesis; adenosylcobalamin biosynthesis; adenosylcobalamin from cob(II)yrinate a,c-diamide: step 7/7.</text>
</comment>
<dbReference type="EC" id="2.7.8.26" evidence="5 19"/>
<comment type="subcellular location">
    <subcellularLocation>
        <location evidence="2 19">Cell membrane</location>
        <topology evidence="2 19">Multi-pass membrane protein</topology>
    </subcellularLocation>
</comment>
<dbReference type="PANTHER" id="PTHR34148">
    <property type="entry name" value="ADENOSYLCOBINAMIDE-GDP RIBAZOLETRANSFERASE"/>
    <property type="match status" value="1"/>
</dbReference>
<sequence length="237" mass="24681">MRGLVLALQFLTRLPLPAVRADGADFAKSMRWFPVAGLAVGGVVAGGWWLGGFLGDRWLAALLGLAAWVGVTGALHLDGLGDVADGAGAAHKDRARLSAVMADPHLGSFAVVAIGLQLLAKLVLLHALEPGQVWALLLVAPLARIAPLAWTLALPPLHEGLGSRFRSAVNGWHPGLWGIVAMALGLLVAPPLLALFLAVPAWGYWLHRKIGGISGDGHGAGIEVVETLLLLALVILR</sequence>
<evidence type="ECO:0000256" key="18">
    <source>
        <dbReference type="ARBA" id="ARBA00049504"/>
    </source>
</evidence>
<protein>
    <recommendedName>
        <fullName evidence="6 19">Adenosylcobinamide-GDP ribazoletransferase</fullName>
        <ecNumber evidence="5 19">2.7.8.26</ecNumber>
    </recommendedName>
    <alternativeName>
        <fullName evidence="16 19">Cobalamin synthase</fullName>
    </alternativeName>
    <alternativeName>
        <fullName evidence="15 19">Cobalamin-5'-phosphate synthase</fullName>
    </alternativeName>
</protein>
<dbReference type="EMBL" id="QFPX01000032">
    <property type="protein sequence ID" value="PZQ50919.1"/>
    <property type="molecule type" value="Genomic_DNA"/>
</dbReference>
<evidence type="ECO:0000256" key="7">
    <source>
        <dbReference type="ARBA" id="ARBA00022475"/>
    </source>
</evidence>
<dbReference type="InterPro" id="IPR003805">
    <property type="entry name" value="CobS"/>
</dbReference>
<evidence type="ECO:0000313" key="21">
    <source>
        <dbReference type="Proteomes" id="UP000249082"/>
    </source>
</evidence>
<keyword evidence="8 19" id="KW-0169">Cobalamin biosynthesis</keyword>
<comment type="caution">
    <text evidence="20">The sequence shown here is derived from an EMBL/GenBank/DDBJ whole genome shotgun (WGS) entry which is preliminary data.</text>
</comment>
<dbReference type="HAMAP" id="MF_00719">
    <property type="entry name" value="CobS"/>
    <property type="match status" value="1"/>
</dbReference>
<evidence type="ECO:0000256" key="9">
    <source>
        <dbReference type="ARBA" id="ARBA00022679"/>
    </source>
</evidence>
<evidence type="ECO:0000256" key="5">
    <source>
        <dbReference type="ARBA" id="ARBA00013200"/>
    </source>
</evidence>
<evidence type="ECO:0000256" key="13">
    <source>
        <dbReference type="ARBA" id="ARBA00023136"/>
    </source>
</evidence>
<evidence type="ECO:0000256" key="4">
    <source>
        <dbReference type="ARBA" id="ARBA00010561"/>
    </source>
</evidence>
<comment type="catalytic activity">
    <reaction evidence="17 19">
        <text>alpha-ribazole + adenosylcob(III)inamide-GDP = adenosylcob(III)alamin + GMP + H(+)</text>
        <dbReference type="Rhea" id="RHEA:16049"/>
        <dbReference type="ChEBI" id="CHEBI:10329"/>
        <dbReference type="ChEBI" id="CHEBI:15378"/>
        <dbReference type="ChEBI" id="CHEBI:18408"/>
        <dbReference type="ChEBI" id="CHEBI:58115"/>
        <dbReference type="ChEBI" id="CHEBI:60487"/>
        <dbReference type="EC" id="2.7.8.26"/>
    </reaction>
</comment>
<dbReference type="GO" id="GO:0008818">
    <property type="term" value="F:cobalamin 5'-phosphate synthase activity"/>
    <property type="evidence" value="ECO:0007669"/>
    <property type="project" value="UniProtKB-UniRule"/>
</dbReference>
<reference evidence="20 21" key="1">
    <citation type="submission" date="2017-08" db="EMBL/GenBank/DDBJ databases">
        <title>Infants hospitalized years apart are colonized by the same room-sourced microbial strains.</title>
        <authorList>
            <person name="Brooks B."/>
            <person name="Olm M.R."/>
            <person name="Firek B.A."/>
            <person name="Baker R."/>
            <person name="Thomas B.C."/>
            <person name="Morowitz M.J."/>
            <person name="Banfield J.F."/>
        </authorList>
    </citation>
    <scope>NUCLEOTIDE SEQUENCE [LARGE SCALE GENOMIC DNA]</scope>
    <source>
        <strain evidence="20">S2_005_002_R2_33</strain>
    </source>
</reference>
<dbReference type="AlphaFoldDB" id="A0A2W5NFC8"/>
<evidence type="ECO:0000256" key="19">
    <source>
        <dbReference type="HAMAP-Rule" id="MF_00719"/>
    </source>
</evidence>
<accession>A0A2W5NFC8</accession>
<dbReference type="Pfam" id="PF02654">
    <property type="entry name" value="CobS"/>
    <property type="match status" value="1"/>
</dbReference>
<dbReference type="GO" id="GO:0051073">
    <property type="term" value="F:adenosylcobinamide-GDP ribazoletransferase activity"/>
    <property type="evidence" value="ECO:0007669"/>
    <property type="project" value="UniProtKB-UniRule"/>
</dbReference>
<proteinExistence type="inferred from homology"/>
<keyword evidence="9 19" id="KW-0808">Transferase</keyword>
<dbReference type="NCBIfam" id="TIGR00317">
    <property type="entry name" value="cobS"/>
    <property type="match status" value="1"/>
</dbReference>
<feature type="transmembrane region" description="Helical" evidence="19">
    <location>
        <begin position="106"/>
        <end position="128"/>
    </location>
</feature>
<evidence type="ECO:0000256" key="11">
    <source>
        <dbReference type="ARBA" id="ARBA00022842"/>
    </source>
</evidence>
<organism evidence="20 21">
    <name type="scientific">Novosphingobium pentaromativorans</name>
    <dbReference type="NCBI Taxonomy" id="205844"/>
    <lineage>
        <taxon>Bacteria</taxon>
        <taxon>Pseudomonadati</taxon>
        <taxon>Pseudomonadota</taxon>
        <taxon>Alphaproteobacteria</taxon>
        <taxon>Sphingomonadales</taxon>
        <taxon>Sphingomonadaceae</taxon>
        <taxon>Novosphingobium</taxon>
    </lineage>
</organism>
<comment type="similarity">
    <text evidence="4 19">Belongs to the CobS family.</text>
</comment>
<feature type="transmembrane region" description="Helical" evidence="19">
    <location>
        <begin position="58"/>
        <end position="77"/>
    </location>
</feature>
<evidence type="ECO:0000256" key="6">
    <source>
        <dbReference type="ARBA" id="ARBA00015850"/>
    </source>
</evidence>
<keyword evidence="10 19" id="KW-0812">Transmembrane</keyword>
<feature type="transmembrane region" description="Helical" evidence="19">
    <location>
        <begin position="175"/>
        <end position="199"/>
    </location>
</feature>
<dbReference type="GO" id="GO:0005886">
    <property type="term" value="C:plasma membrane"/>
    <property type="evidence" value="ECO:0007669"/>
    <property type="project" value="UniProtKB-SubCell"/>
</dbReference>
<evidence type="ECO:0000256" key="1">
    <source>
        <dbReference type="ARBA" id="ARBA00001946"/>
    </source>
</evidence>
<evidence type="ECO:0000256" key="16">
    <source>
        <dbReference type="ARBA" id="ARBA00032853"/>
    </source>
</evidence>
<evidence type="ECO:0000256" key="14">
    <source>
        <dbReference type="ARBA" id="ARBA00025228"/>
    </source>
</evidence>
<comment type="catalytic activity">
    <reaction evidence="18 19">
        <text>alpha-ribazole 5'-phosphate + adenosylcob(III)inamide-GDP = adenosylcob(III)alamin 5'-phosphate + GMP + H(+)</text>
        <dbReference type="Rhea" id="RHEA:23560"/>
        <dbReference type="ChEBI" id="CHEBI:15378"/>
        <dbReference type="ChEBI" id="CHEBI:57918"/>
        <dbReference type="ChEBI" id="CHEBI:58115"/>
        <dbReference type="ChEBI" id="CHEBI:60487"/>
        <dbReference type="ChEBI" id="CHEBI:60493"/>
        <dbReference type="EC" id="2.7.8.26"/>
    </reaction>
</comment>